<dbReference type="Proteomes" id="UP000615446">
    <property type="component" value="Unassembled WGS sequence"/>
</dbReference>
<dbReference type="AlphaFoldDB" id="A0A8H3LNR7"/>
<sequence length="129" mass="14507">MHSNYICDYFEGNINDLSSNLKIWLTDDEIRVLINDAYKEANALAKCVSIVITLNSELSSSPTDLLINDEITPLIEKNTTKEIQDREKVLTEIAEMIGNVAGLNLRNNIDDDLIDACEQITNLSNNTYL</sequence>
<organism evidence="1 2">
    <name type="scientific">Rhizophagus clarus</name>
    <dbReference type="NCBI Taxonomy" id="94130"/>
    <lineage>
        <taxon>Eukaryota</taxon>
        <taxon>Fungi</taxon>
        <taxon>Fungi incertae sedis</taxon>
        <taxon>Mucoromycota</taxon>
        <taxon>Glomeromycotina</taxon>
        <taxon>Glomeromycetes</taxon>
        <taxon>Glomerales</taxon>
        <taxon>Glomeraceae</taxon>
        <taxon>Rhizophagus</taxon>
    </lineage>
</organism>
<evidence type="ECO:0000313" key="2">
    <source>
        <dbReference type="Proteomes" id="UP000615446"/>
    </source>
</evidence>
<comment type="caution">
    <text evidence="1">The sequence shown here is derived from an EMBL/GenBank/DDBJ whole genome shotgun (WGS) entry which is preliminary data.</text>
</comment>
<accession>A0A8H3LNR7</accession>
<reference evidence="1" key="1">
    <citation type="submission" date="2019-10" db="EMBL/GenBank/DDBJ databases">
        <title>Conservation and host-specific expression of non-tandemly repeated heterogenous ribosome RNA gene in arbuscular mycorrhizal fungi.</title>
        <authorList>
            <person name="Maeda T."/>
            <person name="Kobayashi Y."/>
            <person name="Nakagawa T."/>
            <person name="Ezawa T."/>
            <person name="Yamaguchi K."/>
            <person name="Bino T."/>
            <person name="Nishimoto Y."/>
            <person name="Shigenobu S."/>
            <person name="Kawaguchi M."/>
        </authorList>
    </citation>
    <scope>NUCLEOTIDE SEQUENCE</scope>
    <source>
        <strain evidence="1">HR1</strain>
    </source>
</reference>
<evidence type="ECO:0000313" key="1">
    <source>
        <dbReference type="EMBL" id="GES89386.1"/>
    </source>
</evidence>
<dbReference type="OrthoDB" id="2439684at2759"/>
<gene>
    <name evidence="1" type="ORF">RCL2_001628500</name>
</gene>
<dbReference type="EMBL" id="BLAL01000185">
    <property type="protein sequence ID" value="GES89386.1"/>
    <property type="molecule type" value="Genomic_DNA"/>
</dbReference>
<name>A0A8H3LNR7_9GLOM</name>
<protein>
    <submittedName>
        <fullName evidence="1">Uncharacterized protein</fullName>
    </submittedName>
</protein>
<proteinExistence type="predicted"/>